<dbReference type="EMBL" id="CM002874">
    <property type="protein sequence ID" value="KFK32752.1"/>
    <property type="molecule type" value="Genomic_DNA"/>
</dbReference>
<dbReference type="AlphaFoldDB" id="A0A087GSA0"/>
<evidence type="ECO:0000313" key="2">
    <source>
        <dbReference type="Proteomes" id="UP000029120"/>
    </source>
</evidence>
<name>A0A087GSA0_ARAAL</name>
<evidence type="ECO:0000313" key="1">
    <source>
        <dbReference type="EMBL" id="KFK32752.1"/>
    </source>
</evidence>
<dbReference type="Proteomes" id="UP000029120">
    <property type="component" value="Chromosome 6"/>
</dbReference>
<reference evidence="2" key="1">
    <citation type="journal article" date="2015" name="Nat. Plants">
        <title>Genome expansion of Arabis alpina linked with retrotransposition and reduced symmetric DNA methylation.</title>
        <authorList>
            <person name="Willing E.M."/>
            <person name="Rawat V."/>
            <person name="Mandakova T."/>
            <person name="Maumus F."/>
            <person name="James G.V."/>
            <person name="Nordstroem K.J."/>
            <person name="Becker C."/>
            <person name="Warthmann N."/>
            <person name="Chica C."/>
            <person name="Szarzynska B."/>
            <person name="Zytnicki M."/>
            <person name="Albani M.C."/>
            <person name="Kiefer C."/>
            <person name="Bergonzi S."/>
            <person name="Castaings L."/>
            <person name="Mateos J.L."/>
            <person name="Berns M.C."/>
            <person name="Bujdoso N."/>
            <person name="Piofczyk T."/>
            <person name="de Lorenzo L."/>
            <person name="Barrero-Sicilia C."/>
            <person name="Mateos I."/>
            <person name="Piednoel M."/>
            <person name="Hagmann J."/>
            <person name="Chen-Min-Tao R."/>
            <person name="Iglesias-Fernandez R."/>
            <person name="Schuster S.C."/>
            <person name="Alonso-Blanco C."/>
            <person name="Roudier F."/>
            <person name="Carbonero P."/>
            <person name="Paz-Ares J."/>
            <person name="Davis S.J."/>
            <person name="Pecinka A."/>
            <person name="Quesneville H."/>
            <person name="Colot V."/>
            <person name="Lysak M.A."/>
            <person name="Weigel D."/>
            <person name="Coupland G."/>
            <person name="Schneeberger K."/>
        </authorList>
    </citation>
    <scope>NUCLEOTIDE SEQUENCE [LARGE SCALE GENOMIC DNA]</scope>
    <source>
        <strain evidence="2">cv. Pajares</strain>
    </source>
</reference>
<dbReference type="Gramene" id="KFK32752">
    <property type="protein sequence ID" value="KFK32752"/>
    <property type="gene ID" value="AALP_AA6G284200"/>
</dbReference>
<gene>
    <name evidence="1" type="ordered locus">AALP_Aa6g284200</name>
</gene>
<proteinExistence type="predicted"/>
<organism evidence="1 2">
    <name type="scientific">Arabis alpina</name>
    <name type="common">Alpine rock-cress</name>
    <dbReference type="NCBI Taxonomy" id="50452"/>
    <lineage>
        <taxon>Eukaryota</taxon>
        <taxon>Viridiplantae</taxon>
        <taxon>Streptophyta</taxon>
        <taxon>Embryophyta</taxon>
        <taxon>Tracheophyta</taxon>
        <taxon>Spermatophyta</taxon>
        <taxon>Magnoliopsida</taxon>
        <taxon>eudicotyledons</taxon>
        <taxon>Gunneridae</taxon>
        <taxon>Pentapetalae</taxon>
        <taxon>rosids</taxon>
        <taxon>malvids</taxon>
        <taxon>Brassicales</taxon>
        <taxon>Brassicaceae</taxon>
        <taxon>Arabideae</taxon>
        <taxon>Arabis</taxon>
    </lineage>
</organism>
<accession>A0A087GSA0</accession>
<protein>
    <submittedName>
        <fullName evidence="1">Uncharacterized protein</fullName>
    </submittedName>
</protein>
<sequence>MKKFEENEANPEESRLILLGSLVWETLQRRSYVGRDFLPVIF</sequence>
<keyword evidence="2" id="KW-1185">Reference proteome</keyword>